<sequence>MISFSKPKVAGKKFYRINQYIRAPKLRVIDEEGKQIGVLSLDEALEKARKNMVDLVEIAPTATPPVAKIIDFKKYRYLEEKRERKAKKGIKGGKIKGIRLTPFIAQADFDFRVRKSEEFLKEGNKVRVVVRFTRRQLGKKEFGYNVIKRFTEALSNFSQAEGEPKWLGKNLILTLSPVKGGKNVKEKNENQKINCPPV</sequence>
<dbReference type="Gene3D" id="3.30.110.10">
    <property type="entry name" value="Translation initiation factor 3 (IF-3), C-terminal domain"/>
    <property type="match status" value="1"/>
</dbReference>
<dbReference type="GO" id="GO:0003743">
    <property type="term" value="F:translation initiation factor activity"/>
    <property type="evidence" value="ECO:0007669"/>
    <property type="project" value="UniProtKB-UniRule"/>
</dbReference>
<evidence type="ECO:0000259" key="6">
    <source>
        <dbReference type="Pfam" id="PF00707"/>
    </source>
</evidence>
<evidence type="ECO:0000313" key="8">
    <source>
        <dbReference type="EMBL" id="PJE67657.1"/>
    </source>
</evidence>
<dbReference type="SUPFAM" id="SSF55200">
    <property type="entry name" value="Translation initiation factor IF3, C-terminal domain"/>
    <property type="match status" value="1"/>
</dbReference>
<dbReference type="PANTHER" id="PTHR10938">
    <property type="entry name" value="TRANSLATION INITIATION FACTOR IF-3"/>
    <property type="match status" value="1"/>
</dbReference>
<evidence type="ECO:0000256" key="4">
    <source>
        <dbReference type="HAMAP-Rule" id="MF_00080"/>
    </source>
</evidence>
<reference evidence="9" key="1">
    <citation type="submission" date="2017-09" db="EMBL/GenBank/DDBJ databases">
        <title>Depth-based differentiation of microbial function through sediment-hosted aquifers and enrichment of novel symbionts in the deep terrestrial subsurface.</title>
        <authorList>
            <person name="Probst A.J."/>
            <person name="Ladd B."/>
            <person name="Jarett J.K."/>
            <person name="Geller-Mcgrath D.E."/>
            <person name="Sieber C.M.K."/>
            <person name="Emerson J.B."/>
            <person name="Anantharaman K."/>
            <person name="Thomas B.C."/>
            <person name="Malmstrom R."/>
            <person name="Stieglmeier M."/>
            <person name="Klingl A."/>
            <person name="Woyke T."/>
            <person name="Ryan C.M."/>
            <person name="Banfield J.F."/>
        </authorList>
    </citation>
    <scope>NUCLEOTIDE SEQUENCE [LARGE SCALE GENOMIC DNA]</scope>
</reference>
<dbReference type="NCBIfam" id="TIGR00168">
    <property type="entry name" value="infC"/>
    <property type="match status" value="1"/>
</dbReference>
<dbReference type="InterPro" id="IPR019815">
    <property type="entry name" value="Translation_initiation_fac_3_C"/>
</dbReference>
<dbReference type="Gene3D" id="3.10.20.80">
    <property type="entry name" value="Translation initiation factor 3 (IF-3), N-terminal domain"/>
    <property type="match status" value="1"/>
</dbReference>
<evidence type="ECO:0000256" key="1">
    <source>
        <dbReference type="ARBA" id="ARBA00005439"/>
    </source>
</evidence>
<accession>A0A2M8L467</accession>
<comment type="caution">
    <text evidence="8">The sequence shown here is derived from an EMBL/GenBank/DDBJ whole genome shotgun (WGS) entry which is preliminary data.</text>
</comment>
<evidence type="ECO:0000256" key="3">
    <source>
        <dbReference type="ARBA" id="ARBA00022917"/>
    </source>
</evidence>
<comment type="similarity">
    <text evidence="1 4">Belongs to the IF-3 family.</text>
</comment>
<dbReference type="Pfam" id="PF00707">
    <property type="entry name" value="IF3_C"/>
    <property type="match status" value="1"/>
</dbReference>
<dbReference type="GO" id="GO:0043022">
    <property type="term" value="F:ribosome binding"/>
    <property type="evidence" value="ECO:0007669"/>
    <property type="project" value="TreeGrafter"/>
</dbReference>
<dbReference type="PANTHER" id="PTHR10938:SF0">
    <property type="entry name" value="TRANSLATION INITIATION FACTOR IF-3, MITOCHONDRIAL"/>
    <property type="match status" value="1"/>
</dbReference>
<dbReference type="AlphaFoldDB" id="A0A2M8L467"/>
<organism evidence="8 9">
    <name type="scientific">Candidatus Shapirobacteria bacterium CG10_big_fil_rev_8_21_14_0_10_40_9</name>
    <dbReference type="NCBI Taxonomy" id="1974888"/>
    <lineage>
        <taxon>Bacteria</taxon>
        <taxon>Candidatus Shapironibacteriota</taxon>
    </lineage>
</organism>
<keyword evidence="4" id="KW-0963">Cytoplasm</keyword>
<dbReference type="EMBL" id="PFEK01000022">
    <property type="protein sequence ID" value="PJE67657.1"/>
    <property type="molecule type" value="Genomic_DNA"/>
</dbReference>
<dbReference type="SUPFAM" id="SSF54364">
    <property type="entry name" value="Translation initiation factor IF3, N-terminal domain"/>
    <property type="match status" value="1"/>
</dbReference>
<dbReference type="InterPro" id="IPR036787">
    <property type="entry name" value="T_IF-3_N_sf"/>
</dbReference>
<evidence type="ECO:0000256" key="2">
    <source>
        <dbReference type="ARBA" id="ARBA00022540"/>
    </source>
</evidence>
<evidence type="ECO:0000259" key="7">
    <source>
        <dbReference type="Pfam" id="PF05198"/>
    </source>
</evidence>
<keyword evidence="3 4" id="KW-0648">Protein biosynthesis</keyword>
<name>A0A2M8L467_9BACT</name>
<proteinExistence type="inferred from homology"/>
<evidence type="ECO:0000256" key="5">
    <source>
        <dbReference type="NCBIfam" id="TIGR00168"/>
    </source>
</evidence>
<evidence type="ECO:0000313" key="9">
    <source>
        <dbReference type="Proteomes" id="UP000231474"/>
    </source>
</evidence>
<comment type="subunit">
    <text evidence="4">Monomer.</text>
</comment>
<feature type="domain" description="Translation initiation factor 3 N-terminal" evidence="7">
    <location>
        <begin position="17"/>
        <end position="86"/>
    </location>
</feature>
<protein>
    <recommendedName>
        <fullName evidence="4 5">Translation initiation factor IF-3</fullName>
    </recommendedName>
</protein>
<dbReference type="GO" id="GO:0005737">
    <property type="term" value="C:cytoplasm"/>
    <property type="evidence" value="ECO:0007669"/>
    <property type="project" value="UniProtKB-SubCell"/>
</dbReference>
<dbReference type="InterPro" id="IPR019814">
    <property type="entry name" value="Translation_initiation_fac_3_N"/>
</dbReference>
<keyword evidence="2 4" id="KW-0396">Initiation factor</keyword>
<dbReference type="Proteomes" id="UP000231474">
    <property type="component" value="Unassembled WGS sequence"/>
</dbReference>
<dbReference type="GO" id="GO:0032790">
    <property type="term" value="P:ribosome disassembly"/>
    <property type="evidence" value="ECO:0007669"/>
    <property type="project" value="TreeGrafter"/>
</dbReference>
<dbReference type="InterPro" id="IPR001288">
    <property type="entry name" value="Translation_initiation_fac_3"/>
</dbReference>
<dbReference type="InterPro" id="IPR036788">
    <property type="entry name" value="T_IF-3_C_sf"/>
</dbReference>
<dbReference type="Pfam" id="PF05198">
    <property type="entry name" value="IF3_N"/>
    <property type="match status" value="1"/>
</dbReference>
<comment type="function">
    <text evidence="4">IF-3 binds to the 30S ribosomal subunit and shifts the equilibrium between 70S ribosomes and their 50S and 30S subunits in favor of the free subunits, thus enhancing the availability of 30S subunits on which protein synthesis initiation begins.</text>
</comment>
<comment type="subcellular location">
    <subcellularLocation>
        <location evidence="4">Cytoplasm</location>
    </subcellularLocation>
</comment>
<gene>
    <name evidence="4" type="primary">infC</name>
    <name evidence="8" type="ORF">COU95_01160</name>
</gene>
<feature type="domain" description="Translation initiation factor 3 C-terminal" evidence="6">
    <location>
        <begin position="94"/>
        <end position="177"/>
    </location>
</feature>
<dbReference type="HAMAP" id="MF_00080">
    <property type="entry name" value="IF_3"/>
    <property type="match status" value="1"/>
</dbReference>